<dbReference type="PANTHER" id="PTHR33937:SF1">
    <property type="entry name" value="IRON-MOLIBDENUM COFACTOR PROCESSING PROTEIN"/>
    <property type="match status" value="1"/>
</dbReference>
<dbReference type="Pfam" id="PF02579">
    <property type="entry name" value="Nitro_FeMo-Co"/>
    <property type="match status" value="1"/>
</dbReference>
<accession>A0A139WRG3</accession>
<evidence type="ECO:0000313" key="5">
    <source>
        <dbReference type="EMBL" id="KYC35026.1"/>
    </source>
</evidence>
<gene>
    <name evidence="5" type="ORF">WA1_09825</name>
</gene>
<feature type="region of interest" description="Disordered" evidence="3">
    <location>
        <begin position="46"/>
        <end position="90"/>
    </location>
</feature>
<organism evidence="5 6">
    <name type="scientific">Scytonema hofmannii PCC 7110</name>
    <dbReference type="NCBI Taxonomy" id="128403"/>
    <lineage>
        <taxon>Bacteria</taxon>
        <taxon>Bacillati</taxon>
        <taxon>Cyanobacteriota</taxon>
        <taxon>Cyanophyceae</taxon>
        <taxon>Nostocales</taxon>
        <taxon>Scytonemataceae</taxon>
        <taxon>Scytonema</taxon>
    </lineage>
</organism>
<keyword evidence="2" id="KW-0535">Nitrogen fixation</keyword>
<evidence type="ECO:0000256" key="3">
    <source>
        <dbReference type="SAM" id="MobiDB-lite"/>
    </source>
</evidence>
<evidence type="ECO:0000313" key="6">
    <source>
        <dbReference type="Proteomes" id="UP000076925"/>
    </source>
</evidence>
<dbReference type="InterPro" id="IPR051840">
    <property type="entry name" value="NifX/NifY_domain"/>
</dbReference>
<sequence length="166" mass="18084">MKIAFMTTDRVNVNAHFGSAQEVDVYEVSETGYKFVETLLFETPSKKAEKVSETSEGGCKHGKSDCKKGQDGSKEAEGSSKKDKDGESDDKVARKLEVLADCIIVYVASIGGTAAAKLIKNGMMPVKPRSDEENIVYILNRLVEALKGNPPPWLRKALQGKVTSDQ</sequence>
<dbReference type="EMBL" id="ANNX02000053">
    <property type="protein sequence ID" value="KYC35026.1"/>
    <property type="molecule type" value="Genomic_DNA"/>
</dbReference>
<dbReference type="RefSeq" id="WP_017743824.1">
    <property type="nucleotide sequence ID" value="NZ_KQ976354.1"/>
</dbReference>
<dbReference type="InterPro" id="IPR003731">
    <property type="entry name" value="Di-Nase_FeMo-co_biosynth"/>
</dbReference>
<keyword evidence="6" id="KW-1185">Reference proteome</keyword>
<evidence type="ECO:0000256" key="2">
    <source>
        <dbReference type="ARBA" id="ARBA00023231"/>
    </source>
</evidence>
<comment type="caution">
    <text evidence="5">The sequence shown here is derived from an EMBL/GenBank/DDBJ whole genome shotgun (WGS) entry which is preliminary data.</text>
</comment>
<dbReference type="Proteomes" id="UP000076925">
    <property type="component" value="Unassembled WGS sequence"/>
</dbReference>
<dbReference type="OrthoDB" id="9797941at2"/>
<dbReference type="Gene3D" id="3.30.420.130">
    <property type="entry name" value="Dinitrogenase iron-molybdenum cofactor biosynthesis domain"/>
    <property type="match status" value="1"/>
</dbReference>
<proteinExistence type="inferred from homology"/>
<comment type="similarity">
    <text evidence="1">Belongs to the NifX/NifY family.</text>
</comment>
<feature type="domain" description="Dinitrogenase iron-molybdenum cofactor biosynthesis" evidence="4">
    <location>
        <begin position="79"/>
        <end position="131"/>
    </location>
</feature>
<dbReference type="STRING" id="128403.WA1_09825"/>
<dbReference type="CDD" id="cd00853">
    <property type="entry name" value="NifX"/>
    <property type="match status" value="1"/>
</dbReference>
<dbReference type="InterPro" id="IPR034169">
    <property type="entry name" value="NifX-like"/>
</dbReference>
<evidence type="ECO:0000259" key="4">
    <source>
        <dbReference type="Pfam" id="PF02579"/>
    </source>
</evidence>
<dbReference type="SUPFAM" id="SSF53146">
    <property type="entry name" value="Nitrogenase accessory factor-like"/>
    <property type="match status" value="1"/>
</dbReference>
<reference evidence="5 6" key="1">
    <citation type="journal article" date="2013" name="Genome Biol. Evol.">
        <title>Genomes of Stigonematalean cyanobacteria (subsection V) and the evolution of oxygenic photosynthesis from prokaryotes to plastids.</title>
        <authorList>
            <person name="Dagan T."/>
            <person name="Roettger M."/>
            <person name="Stucken K."/>
            <person name="Landan G."/>
            <person name="Koch R."/>
            <person name="Major P."/>
            <person name="Gould S.B."/>
            <person name="Goremykin V.V."/>
            <person name="Rippka R."/>
            <person name="Tandeau de Marsac N."/>
            <person name="Gugger M."/>
            <person name="Lockhart P.J."/>
            <person name="Allen J.F."/>
            <person name="Brune I."/>
            <person name="Maus I."/>
            <person name="Puhler A."/>
            <person name="Martin W.F."/>
        </authorList>
    </citation>
    <scope>NUCLEOTIDE SEQUENCE [LARGE SCALE GENOMIC DNA]</scope>
    <source>
        <strain evidence="5 6">PCC 7110</strain>
    </source>
</reference>
<protein>
    <submittedName>
        <fullName evidence="5">Dinitrogenase iron-molybdenum cofactor biosynthesis protein</fullName>
    </submittedName>
</protein>
<name>A0A139WRG3_9CYAN</name>
<dbReference type="InterPro" id="IPR036105">
    <property type="entry name" value="DiNase_FeMo-co_biosyn_sf"/>
</dbReference>
<dbReference type="PANTHER" id="PTHR33937">
    <property type="entry name" value="IRON-MOLYBDENUM PROTEIN-RELATED-RELATED"/>
    <property type="match status" value="1"/>
</dbReference>
<dbReference type="AlphaFoldDB" id="A0A139WRG3"/>
<evidence type="ECO:0000256" key="1">
    <source>
        <dbReference type="ARBA" id="ARBA00010285"/>
    </source>
</evidence>